<comment type="caution">
    <text evidence="1">The sequence shown here is derived from an EMBL/GenBank/DDBJ whole genome shotgun (WGS) entry which is preliminary data.</text>
</comment>
<dbReference type="PROSITE" id="PS51549">
    <property type="entry name" value="DM13"/>
    <property type="match status" value="1"/>
</dbReference>
<accession>A0A0C1UPD5</accession>
<dbReference type="InterPro" id="IPR019545">
    <property type="entry name" value="DM13_domain"/>
</dbReference>
<evidence type="ECO:0000313" key="1">
    <source>
        <dbReference type="EMBL" id="NEV67376.1"/>
    </source>
</evidence>
<reference evidence="1" key="2">
    <citation type="journal article" date="2015" name="Genome Announc.">
        <title>Draft Genome Sequence of Filamentous Marine Cyanobacterium Lyngbya confervoides Strain BDU141951.</title>
        <authorList>
            <person name="Chandrababunaidu M.M."/>
            <person name="Sen D."/>
            <person name="Tripathy S."/>
        </authorList>
    </citation>
    <scope>NUCLEOTIDE SEQUENCE</scope>
    <source>
        <strain evidence="1">BDU141951</strain>
    </source>
</reference>
<reference evidence="1" key="1">
    <citation type="submission" date="2014-11" db="EMBL/GenBank/DDBJ databases">
        <authorList>
            <person name="Malar M.C."/>
            <person name="Sen D."/>
            <person name="Tripathy S."/>
        </authorList>
    </citation>
    <scope>NUCLEOTIDE SEQUENCE</scope>
    <source>
        <strain evidence="1">BDU141951</strain>
    </source>
</reference>
<organism evidence="1">
    <name type="scientific">Lyngbya confervoides BDU141951</name>
    <dbReference type="NCBI Taxonomy" id="1574623"/>
    <lineage>
        <taxon>Bacteria</taxon>
        <taxon>Bacillati</taxon>
        <taxon>Cyanobacteriota</taxon>
        <taxon>Cyanophyceae</taxon>
        <taxon>Oscillatoriophycideae</taxon>
        <taxon>Oscillatoriales</taxon>
        <taxon>Microcoleaceae</taxon>
        <taxon>Lyngbya</taxon>
    </lineage>
</organism>
<reference evidence="1" key="3">
    <citation type="submission" date="2020-02" db="EMBL/GenBank/DDBJ databases">
        <authorList>
            <person name="Sarangi A.N."/>
            <person name="Ghosh S."/>
            <person name="Mukherjee M."/>
            <person name="Tripathy S."/>
        </authorList>
    </citation>
    <scope>NUCLEOTIDE SEQUENCE</scope>
    <source>
        <strain evidence="1">BDU141951</strain>
    </source>
</reference>
<proteinExistence type="predicted"/>
<dbReference type="Pfam" id="PF10517">
    <property type="entry name" value="DM13"/>
    <property type="match status" value="1"/>
</dbReference>
<sequence>MQRLILATLSTLTVGFTLASGANALKPLNLAAIAPVPQASETVAIAQATGQFVTVDQAKATTGTASIVTENGQTYLVFDSAFSTANGPDVQVVLYADGATVPVNIEGSNYAVVGDLQSFEGGQRYLVDASIDVDDYTAVAIWCREFDVTFGYAPL</sequence>
<dbReference type="AlphaFoldDB" id="A0A0C1UPD5"/>
<protein>
    <submittedName>
        <fullName evidence="1">DM13 domain-containing protein</fullName>
    </submittedName>
</protein>
<name>A0A0C1UPD5_9CYAN</name>
<gene>
    <name evidence="1" type="ORF">QQ91_009640</name>
</gene>
<dbReference type="EMBL" id="JTHE02000003">
    <property type="protein sequence ID" value="NEV67376.1"/>
    <property type="molecule type" value="Genomic_DNA"/>
</dbReference>